<reference evidence="2" key="1">
    <citation type="submission" date="2023-03" db="EMBL/GenBank/DDBJ databases">
        <title>Massive genome expansion in bonnet fungi (Mycena s.s.) driven by repeated elements and novel gene families across ecological guilds.</title>
        <authorList>
            <consortium name="Lawrence Berkeley National Laboratory"/>
            <person name="Harder C.B."/>
            <person name="Miyauchi S."/>
            <person name="Viragh M."/>
            <person name="Kuo A."/>
            <person name="Thoen E."/>
            <person name="Andreopoulos B."/>
            <person name="Lu D."/>
            <person name="Skrede I."/>
            <person name="Drula E."/>
            <person name="Henrissat B."/>
            <person name="Morin E."/>
            <person name="Kohler A."/>
            <person name="Barry K."/>
            <person name="LaButti K."/>
            <person name="Morin E."/>
            <person name="Salamov A."/>
            <person name="Lipzen A."/>
            <person name="Mereny Z."/>
            <person name="Hegedus B."/>
            <person name="Baldrian P."/>
            <person name="Stursova M."/>
            <person name="Weitz H."/>
            <person name="Taylor A."/>
            <person name="Grigoriev I.V."/>
            <person name="Nagy L.G."/>
            <person name="Martin F."/>
            <person name="Kauserud H."/>
        </authorList>
    </citation>
    <scope>NUCLEOTIDE SEQUENCE</scope>
    <source>
        <strain evidence="2">CBHHK067</strain>
    </source>
</reference>
<name>A0AAD7D856_MYCRO</name>
<gene>
    <name evidence="2" type="ORF">B0H17DRAFT_1078018</name>
</gene>
<organism evidence="2 3">
    <name type="scientific">Mycena rosella</name>
    <name type="common">Pink bonnet</name>
    <name type="synonym">Agaricus rosellus</name>
    <dbReference type="NCBI Taxonomy" id="1033263"/>
    <lineage>
        <taxon>Eukaryota</taxon>
        <taxon>Fungi</taxon>
        <taxon>Dikarya</taxon>
        <taxon>Basidiomycota</taxon>
        <taxon>Agaricomycotina</taxon>
        <taxon>Agaricomycetes</taxon>
        <taxon>Agaricomycetidae</taxon>
        <taxon>Agaricales</taxon>
        <taxon>Marasmiineae</taxon>
        <taxon>Mycenaceae</taxon>
        <taxon>Mycena</taxon>
    </lineage>
</organism>
<feature type="region of interest" description="Disordered" evidence="1">
    <location>
        <begin position="40"/>
        <end position="69"/>
    </location>
</feature>
<sequence>MHQAARARYDTDTGRHQHRLTENTNPLASFLFRFPLHKVRDAPNGATSARARGTTPVPADTDTKNTNRP</sequence>
<dbReference type="AlphaFoldDB" id="A0AAD7D856"/>
<evidence type="ECO:0000313" key="2">
    <source>
        <dbReference type="EMBL" id="KAJ7678671.1"/>
    </source>
</evidence>
<comment type="caution">
    <text evidence="2">The sequence shown here is derived from an EMBL/GenBank/DDBJ whole genome shotgun (WGS) entry which is preliminary data.</text>
</comment>
<feature type="region of interest" description="Disordered" evidence="1">
    <location>
        <begin position="1"/>
        <end position="22"/>
    </location>
</feature>
<evidence type="ECO:0000313" key="3">
    <source>
        <dbReference type="Proteomes" id="UP001221757"/>
    </source>
</evidence>
<accession>A0AAD7D856</accession>
<dbReference type="Proteomes" id="UP001221757">
    <property type="component" value="Unassembled WGS sequence"/>
</dbReference>
<protein>
    <submittedName>
        <fullName evidence="2">Uncharacterized protein</fullName>
    </submittedName>
</protein>
<proteinExistence type="predicted"/>
<keyword evidence="3" id="KW-1185">Reference proteome</keyword>
<dbReference type="EMBL" id="JARKIE010000132">
    <property type="protein sequence ID" value="KAJ7678671.1"/>
    <property type="molecule type" value="Genomic_DNA"/>
</dbReference>
<evidence type="ECO:0000256" key="1">
    <source>
        <dbReference type="SAM" id="MobiDB-lite"/>
    </source>
</evidence>
<feature type="compositionally biased region" description="Basic and acidic residues" evidence="1">
    <location>
        <begin position="7"/>
        <end position="21"/>
    </location>
</feature>